<keyword evidence="3" id="KW-0238">DNA-binding</keyword>
<dbReference type="PROSITE" id="PS50931">
    <property type="entry name" value="HTH_LYSR"/>
    <property type="match status" value="1"/>
</dbReference>
<dbReference type="InterPro" id="IPR000847">
    <property type="entry name" value="LysR_HTH_N"/>
</dbReference>
<dbReference type="RefSeq" id="WP_255855253.1">
    <property type="nucleotide sequence ID" value="NZ_CP073347.1"/>
</dbReference>
<evidence type="ECO:0000256" key="2">
    <source>
        <dbReference type="ARBA" id="ARBA00023015"/>
    </source>
</evidence>
<keyword evidence="4" id="KW-0804">Transcription</keyword>
<dbReference type="Gene3D" id="3.40.190.10">
    <property type="entry name" value="Periplasmic binding protein-like II"/>
    <property type="match status" value="2"/>
</dbReference>
<gene>
    <name evidence="6" type="ORF">KDW95_05355</name>
</gene>
<dbReference type="CDD" id="cd08432">
    <property type="entry name" value="PBP2_GcdR_TrpI_HvrB_AmpR_like"/>
    <property type="match status" value="1"/>
</dbReference>
<dbReference type="Gene3D" id="1.10.10.10">
    <property type="entry name" value="Winged helix-like DNA-binding domain superfamily/Winged helix DNA-binding domain"/>
    <property type="match status" value="1"/>
</dbReference>
<dbReference type="SUPFAM" id="SSF53850">
    <property type="entry name" value="Periplasmic binding protein-like II"/>
    <property type="match status" value="1"/>
</dbReference>
<dbReference type="Pfam" id="PF00126">
    <property type="entry name" value="HTH_1"/>
    <property type="match status" value="1"/>
</dbReference>
<dbReference type="PANTHER" id="PTHR30537:SF74">
    <property type="entry name" value="HTH-TYPE TRANSCRIPTIONAL REGULATOR TRPI"/>
    <property type="match status" value="1"/>
</dbReference>
<keyword evidence="7" id="KW-1185">Reference proteome</keyword>
<evidence type="ECO:0000256" key="4">
    <source>
        <dbReference type="ARBA" id="ARBA00023163"/>
    </source>
</evidence>
<dbReference type="EMBL" id="CP073347">
    <property type="protein sequence ID" value="UTW13089.1"/>
    <property type="molecule type" value="Genomic_DNA"/>
</dbReference>
<dbReference type="InterPro" id="IPR005119">
    <property type="entry name" value="LysR_subst-bd"/>
</dbReference>
<dbReference type="SUPFAM" id="SSF46785">
    <property type="entry name" value="Winged helix' DNA-binding domain"/>
    <property type="match status" value="1"/>
</dbReference>
<evidence type="ECO:0000313" key="7">
    <source>
        <dbReference type="Proteomes" id="UP001058461"/>
    </source>
</evidence>
<dbReference type="InterPro" id="IPR036388">
    <property type="entry name" value="WH-like_DNA-bd_sf"/>
</dbReference>
<dbReference type="PANTHER" id="PTHR30537">
    <property type="entry name" value="HTH-TYPE TRANSCRIPTIONAL REGULATOR"/>
    <property type="match status" value="1"/>
</dbReference>
<dbReference type="Pfam" id="PF03466">
    <property type="entry name" value="LysR_substrate"/>
    <property type="match status" value="1"/>
</dbReference>
<evidence type="ECO:0000256" key="1">
    <source>
        <dbReference type="ARBA" id="ARBA00009437"/>
    </source>
</evidence>
<keyword evidence="2" id="KW-0805">Transcription regulation</keyword>
<proteinExistence type="inferred from homology"/>
<evidence type="ECO:0000259" key="5">
    <source>
        <dbReference type="PROSITE" id="PS50931"/>
    </source>
</evidence>
<dbReference type="InterPro" id="IPR058163">
    <property type="entry name" value="LysR-type_TF_proteobact-type"/>
</dbReference>
<dbReference type="PRINTS" id="PR00039">
    <property type="entry name" value="HTHLYSR"/>
</dbReference>
<dbReference type="Proteomes" id="UP001058461">
    <property type="component" value="Chromosome"/>
</dbReference>
<dbReference type="InterPro" id="IPR036390">
    <property type="entry name" value="WH_DNA-bd_sf"/>
</dbReference>
<accession>A0ABY5HLS8</accession>
<organism evidence="6 7">
    <name type="scientific">Marinobacterium rhizophilum</name>
    <dbReference type="NCBI Taxonomy" id="420402"/>
    <lineage>
        <taxon>Bacteria</taxon>
        <taxon>Pseudomonadati</taxon>
        <taxon>Pseudomonadota</taxon>
        <taxon>Gammaproteobacteria</taxon>
        <taxon>Oceanospirillales</taxon>
        <taxon>Oceanospirillaceae</taxon>
        <taxon>Marinobacterium</taxon>
    </lineage>
</organism>
<protein>
    <submittedName>
        <fullName evidence="6">LysR family transcriptional regulator</fullName>
    </submittedName>
</protein>
<sequence>MKKWGARRGLLPTLNHLIALEATARLGSFRAAADEMSLTQGAVAQQVRALEQELGCQLFDRLPRGLSPNRQGKDYINRLRLALGIIDEATRELRQQDSGDLAGRLTLSTTPTFASRWLIPRLPLFARANPDIAVMIDASETVRPLRGSGHVDMTVRWGTPPFEQGHACFLLPGSAIAVCAPALLEGRAALDPARLHELPLISDSHNNWKRWFEIYANPEAALSGPVFSQTSHAIEAAEQGMGVALVPSPFVEAALERGVLVKALDDQYRLDSEAGFYILTADAVAPQSHCARVIDWLLAAARGEVEP</sequence>
<feature type="domain" description="HTH lysR-type" evidence="5">
    <location>
        <begin position="12"/>
        <end position="69"/>
    </location>
</feature>
<evidence type="ECO:0000256" key="3">
    <source>
        <dbReference type="ARBA" id="ARBA00023125"/>
    </source>
</evidence>
<name>A0ABY5HLS8_9GAMM</name>
<reference evidence="6" key="1">
    <citation type="submission" date="2021-04" db="EMBL/GenBank/DDBJ databases">
        <title>Oceanospirillales bacteria with DddD are important DMSP degraders in coastal seawater.</title>
        <authorList>
            <person name="Liu J."/>
        </authorList>
    </citation>
    <scope>NUCLEOTIDE SEQUENCE</scope>
    <source>
        <strain evidence="6">D13-1</strain>
    </source>
</reference>
<evidence type="ECO:0000313" key="6">
    <source>
        <dbReference type="EMBL" id="UTW13089.1"/>
    </source>
</evidence>
<comment type="similarity">
    <text evidence="1">Belongs to the LysR transcriptional regulatory family.</text>
</comment>